<evidence type="ECO:0000313" key="1">
    <source>
        <dbReference type="EMBL" id="QAY26941.1"/>
    </source>
</evidence>
<keyword evidence="2" id="KW-1185">Reference proteome</keyword>
<dbReference type="EMBL" id="MK433266">
    <property type="protein sequence ID" value="QAY26941.1"/>
    <property type="molecule type" value="Genomic_DNA"/>
</dbReference>
<evidence type="ECO:0000313" key="2">
    <source>
        <dbReference type="Proteomes" id="UP000289228"/>
    </source>
</evidence>
<sequence length="264" mass="29408">MAINANAMNPSLVNELNDMKRRLAALERKPDVLAKYDRYPTNEWAATGRGKVSGNAWSSCGIANVTGLVYDRVEVKFITNKIITGKREAEVRLAAFKHYGNNIKECVSTSDYVRLHGSSSARVDTFVMRWIHGIPFGWDYEDGASVYTIELQHRYLVGPDTASQEYFAAPIKRNATSDTGLTGLRGDFNGQNDWYQLIYRAGDGWGWQRRPIGDDGSYDISAFHYCVGLPESVIPEAHPRGWGWTSMENTSDGGAGNIDDPWVG</sequence>
<name>A0A411CYF7_9CAUD</name>
<protein>
    <submittedName>
        <fullName evidence="1">Minor tail protein</fullName>
    </submittedName>
</protein>
<reference evidence="1 2" key="1">
    <citation type="submission" date="2019-01" db="EMBL/GenBank/DDBJ databases">
        <authorList>
            <person name="Sharon T."/>
            <person name="Marcella E.L."/>
            <person name="Lynley F.A."/>
            <person name="Shelly T."/>
            <person name="Kanika K."/>
            <person name="Kit P."/>
            <person name="Joe P."/>
            <person name="Garlena R.A."/>
            <person name="Russell D.A."/>
            <person name="Pope W.H."/>
            <person name="Jacobs-Sera D."/>
            <person name="Hatfull G.F."/>
        </authorList>
    </citation>
    <scope>NUCLEOTIDE SEQUENCE [LARGE SCALE GENOMIC DNA]</scope>
</reference>
<organism evidence="1 2">
    <name type="scientific">Streptomyces phage Shawty</name>
    <dbReference type="NCBI Taxonomy" id="2510521"/>
    <lineage>
        <taxon>Viruses</taxon>
        <taxon>Duplodnaviria</taxon>
        <taxon>Heunggongvirae</taxon>
        <taxon>Uroviricota</taxon>
        <taxon>Caudoviricetes</taxon>
        <taxon>Colingsworthviridae</taxon>
        <taxon>Lomovskayavirus</taxon>
        <taxon>Lomovskayavirus shawty</taxon>
    </lineage>
</organism>
<dbReference type="Proteomes" id="UP000289228">
    <property type="component" value="Segment"/>
</dbReference>
<accession>A0A411CYF7</accession>
<gene>
    <name evidence="1" type="primary">16</name>
    <name evidence="1" type="ORF">SEA_SHAWTY_16</name>
</gene>
<proteinExistence type="predicted"/>